<gene>
    <name evidence="2" type="ORF">QBC38DRAFT_461714</name>
</gene>
<reference evidence="2" key="1">
    <citation type="journal article" date="2023" name="Mol. Phylogenet. Evol.">
        <title>Genome-scale phylogeny and comparative genomics of the fungal order Sordariales.</title>
        <authorList>
            <person name="Hensen N."/>
            <person name="Bonometti L."/>
            <person name="Westerberg I."/>
            <person name="Brannstrom I.O."/>
            <person name="Guillou S."/>
            <person name="Cros-Aarteil S."/>
            <person name="Calhoun S."/>
            <person name="Haridas S."/>
            <person name="Kuo A."/>
            <person name="Mondo S."/>
            <person name="Pangilinan J."/>
            <person name="Riley R."/>
            <person name="LaButti K."/>
            <person name="Andreopoulos B."/>
            <person name="Lipzen A."/>
            <person name="Chen C."/>
            <person name="Yan M."/>
            <person name="Daum C."/>
            <person name="Ng V."/>
            <person name="Clum A."/>
            <person name="Steindorff A."/>
            <person name="Ohm R.A."/>
            <person name="Martin F."/>
            <person name="Silar P."/>
            <person name="Natvig D.O."/>
            <person name="Lalanne C."/>
            <person name="Gautier V."/>
            <person name="Ament-Velasquez S.L."/>
            <person name="Kruys A."/>
            <person name="Hutchinson M.I."/>
            <person name="Powell A.J."/>
            <person name="Barry K."/>
            <person name="Miller A.N."/>
            <person name="Grigoriev I.V."/>
            <person name="Debuchy R."/>
            <person name="Gladieux P."/>
            <person name="Hiltunen Thoren M."/>
            <person name="Johannesson H."/>
        </authorList>
    </citation>
    <scope>NUCLEOTIDE SEQUENCE</scope>
    <source>
        <strain evidence="2">CBS 990.96</strain>
    </source>
</reference>
<protein>
    <submittedName>
        <fullName evidence="2">Uncharacterized protein</fullName>
    </submittedName>
</protein>
<dbReference type="EMBL" id="MU865570">
    <property type="protein sequence ID" value="KAK4221232.1"/>
    <property type="molecule type" value="Genomic_DNA"/>
</dbReference>
<name>A0AAN6YRR4_9PEZI</name>
<accession>A0AAN6YRR4</accession>
<reference evidence="2" key="2">
    <citation type="submission" date="2023-05" db="EMBL/GenBank/DDBJ databases">
        <authorList>
            <consortium name="Lawrence Berkeley National Laboratory"/>
            <person name="Steindorff A."/>
            <person name="Hensen N."/>
            <person name="Bonometti L."/>
            <person name="Westerberg I."/>
            <person name="Brannstrom I.O."/>
            <person name="Guillou S."/>
            <person name="Cros-Aarteil S."/>
            <person name="Calhoun S."/>
            <person name="Haridas S."/>
            <person name="Kuo A."/>
            <person name="Mondo S."/>
            <person name="Pangilinan J."/>
            <person name="Riley R."/>
            <person name="Labutti K."/>
            <person name="Andreopoulos B."/>
            <person name="Lipzen A."/>
            <person name="Chen C."/>
            <person name="Yanf M."/>
            <person name="Daum C."/>
            <person name="Ng V."/>
            <person name="Clum A."/>
            <person name="Ohm R."/>
            <person name="Martin F."/>
            <person name="Silar P."/>
            <person name="Natvig D."/>
            <person name="Lalanne C."/>
            <person name="Gautier V."/>
            <person name="Ament-Velasquez S.L."/>
            <person name="Kruys A."/>
            <person name="Hutchinson M.I."/>
            <person name="Powell A.J."/>
            <person name="Barry K."/>
            <person name="Miller A.N."/>
            <person name="Grigoriev I.V."/>
            <person name="Debuchy R."/>
            <person name="Gladieux P."/>
            <person name="Thoren M.H."/>
            <person name="Johannesson H."/>
        </authorList>
    </citation>
    <scope>NUCLEOTIDE SEQUENCE</scope>
    <source>
        <strain evidence="2">CBS 990.96</strain>
    </source>
</reference>
<keyword evidence="1" id="KW-1133">Transmembrane helix</keyword>
<dbReference type="AlphaFoldDB" id="A0AAN6YRR4"/>
<proteinExistence type="predicted"/>
<evidence type="ECO:0000313" key="3">
    <source>
        <dbReference type="Proteomes" id="UP001301958"/>
    </source>
</evidence>
<feature type="transmembrane region" description="Helical" evidence="1">
    <location>
        <begin position="59"/>
        <end position="83"/>
    </location>
</feature>
<evidence type="ECO:0000256" key="1">
    <source>
        <dbReference type="SAM" id="Phobius"/>
    </source>
</evidence>
<sequence>MVLSTLLANLVSADDLELRLGDKKPATTTIAKSTTTTIAHGATKTIKHAAKQKKHLAKAVLIVIIVFSIIAFVLIVVCGLFAFKRSSKTPEYFIFWILRIEVWVVW</sequence>
<evidence type="ECO:0000313" key="2">
    <source>
        <dbReference type="EMBL" id="KAK4221232.1"/>
    </source>
</evidence>
<keyword evidence="3" id="KW-1185">Reference proteome</keyword>
<keyword evidence="1" id="KW-0812">Transmembrane</keyword>
<comment type="caution">
    <text evidence="2">The sequence shown here is derived from an EMBL/GenBank/DDBJ whole genome shotgun (WGS) entry which is preliminary data.</text>
</comment>
<keyword evidence="1" id="KW-0472">Membrane</keyword>
<dbReference type="Proteomes" id="UP001301958">
    <property type="component" value="Unassembled WGS sequence"/>
</dbReference>
<dbReference type="InterPro" id="IPR019690">
    <property type="entry name" value="DUF2569"/>
</dbReference>
<dbReference type="Pfam" id="PF10754">
    <property type="entry name" value="DUF2569"/>
    <property type="match status" value="1"/>
</dbReference>
<organism evidence="2 3">
    <name type="scientific">Podospora fimiseda</name>
    <dbReference type="NCBI Taxonomy" id="252190"/>
    <lineage>
        <taxon>Eukaryota</taxon>
        <taxon>Fungi</taxon>
        <taxon>Dikarya</taxon>
        <taxon>Ascomycota</taxon>
        <taxon>Pezizomycotina</taxon>
        <taxon>Sordariomycetes</taxon>
        <taxon>Sordariomycetidae</taxon>
        <taxon>Sordariales</taxon>
        <taxon>Podosporaceae</taxon>
        <taxon>Podospora</taxon>
    </lineage>
</organism>